<dbReference type="AlphaFoldDB" id="A0A0C4DPZ9"/>
<accession>A0A0C4DPZ9</accession>
<gene>
    <name evidence="3" type="ORF">MAPG_01930</name>
</gene>
<dbReference type="STRING" id="644358.A0A0C4DPZ9"/>
<reference evidence="3" key="3">
    <citation type="submission" date="2011-03" db="EMBL/GenBank/DDBJ databases">
        <title>Annotation of Magnaporthe poae ATCC 64411.</title>
        <authorList>
            <person name="Ma L.-J."/>
            <person name="Dead R."/>
            <person name="Young S.K."/>
            <person name="Zeng Q."/>
            <person name="Gargeya S."/>
            <person name="Fitzgerald M."/>
            <person name="Haas B."/>
            <person name="Abouelleil A."/>
            <person name="Alvarado L."/>
            <person name="Arachchi H.M."/>
            <person name="Berlin A."/>
            <person name="Brown A."/>
            <person name="Chapman S.B."/>
            <person name="Chen Z."/>
            <person name="Dunbar C."/>
            <person name="Freedman E."/>
            <person name="Gearin G."/>
            <person name="Gellesch M."/>
            <person name="Goldberg J."/>
            <person name="Griggs A."/>
            <person name="Gujja S."/>
            <person name="Heiman D."/>
            <person name="Howarth C."/>
            <person name="Larson L."/>
            <person name="Lui A."/>
            <person name="MacDonald P.J.P."/>
            <person name="Mehta T."/>
            <person name="Montmayeur A."/>
            <person name="Murphy C."/>
            <person name="Neiman D."/>
            <person name="Pearson M."/>
            <person name="Priest M."/>
            <person name="Roberts A."/>
            <person name="Saif S."/>
            <person name="Shea T."/>
            <person name="Shenoy N."/>
            <person name="Sisk P."/>
            <person name="Stolte C."/>
            <person name="Sykes S."/>
            <person name="Yandava C."/>
            <person name="Wortman J."/>
            <person name="Nusbaum C."/>
            <person name="Birren B."/>
        </authorList>
    </citation>
    <scope>NUCLEOTIDE SEQUENCE</scope>
    <source>
        <strain evidence="3">ATCC 64411</strain>
    </source>
</reference>
<keyword evidence="2" id="KW-0732">Signal</keyword>
<dbReference type="VEuPathDB" id="FungiDB:MAPG_01930"/>
<evidence type="ECO:0000313" key="5">
    <source>
        <dbReference type="Proteomes" id="UP000011715"/>
    </source>
</evidence>
<dbReference type="OrthoDB" id="2119228at2759"/>
<reference evidence="4" key="4">
    <citation type="journal article" date="2015" name="G3 (Bethesda)">
        <title>Genome sequences of three phytopathogenic species of the Magnaporthaceae family of fungi.</title>
        <authorList>
            <person name="Okagaki L.H."/>
            <person name="Nunes C.C."/>
            <person name="Sailsbery J."/>
            <person name="Clay B."/>
            <person name="Brown D."/>
            <person name="John T."/>
            <person name="Oh Y."/>
            <person name="Young N."/>
            <person name="Fitzgerald M."/>
            <person name="Haas B.J."/>
            <person name="Zeng Q."/>
            <person name="Young S."/>
            <person name="Adiconis X."/>
            <person name="Fan L."/>
            <person name="Levin J.Z."/>
            <person name="Mitchell T.K."/>
            <person name="Okubara P.A."/>
            <person name="Farman M.L."/>
            <person name="Kohn L.M."/>
            <person name="Birren B."/>
            <person name="Ma L.-J."/>
            <person name="Dean R.A."/>
        </authorList>
    </citation>
    <scope>NUCLEOTIDE SEQUENCE</scope>
    <source>
        <strain evidence="4">ATCC 64411 / 73-15</strain>
    </source>
</reference>
<dbReference type="EMBL" id="GL876967">
    <property type="protein sequence ID" value="KLU82862.1"/>
    <property type="molecule type" value="Genomic_DNA"/>
</dbReference>
<keyword evidence="5" id="KW-1185">Reference proteome</keyword>
<dbReference type="EnsemblFungi" id="MAPG_01930T0">
    <property type="protein sequence ID" value="MAPG_01930T0"/>
    <property type="gene ID" value="MAPG_01930"/>
</dbReference>
<dbReference type="EMBL" id="ADBL01000483">
    <property type="status" value="NOT_ANNOTATED_CDS"/>
    <property type="molecule type" value="Genomic_DNA"/>
</dbReference>
<protein>
    <submittedName>
        <fullName evidence="3 4">Uncharacterized protein</fullName>
    </submittedName>
</protein>
<feature type="chain" id="PRO_5009385233" evidence="2">
    <location>
        <begin position="18"/>
        <end position="354"/>
    </location>
</feature>
<feature type="compositionally biased region" description="Low complexity" evidence="1">
    <location>
        <begin position="68"/>
        <end position="92"/>
    </location>
</feature>
<dbReference type="Proteomes" id="UP000011715">
    <property type="component" value="Unassembled WGS sequence"/>
</dbReference>
<reference evidence="4" key="5">
    <citation type="submission" date="2015-06" db="UniProtKB">
        <authorList>
            <consortium name="EnsemblFungi"/>
        </authorList>
    </citation>
    <scope>IDENTIFICATION</scope>
    <source>
        <strain evidence="4">ATCC 64411</strain>
    </source>
</reference>
<proteinExistence type="predicted"/>
<sequence>MKFHLVLISIAVSLAAARPLGRPAGVSLAVTRDPPAPGVNRRGLLSRAPPKTGGATPKPGGMPPAAPKTPAKPGAGTKPETPAAPKTGTAPKTPAPPKAPATPGTGTPPKTPATPKTSAKPGAGTPPKTPAAPKNSDTPKSPTTPGAGTTKTGKPKCKRGSNDGDGSGSECEATTPPAVKVPAMSMADCRAHLDANAGSKLLFWSAVAGQVKKAQKNAKDYPQLVGYKTLHDLLPGGYYDTYMAEMKAAKKANVAGALDDMTADDKFWTDCSQAFASIAQGTVYLFLPATAGSGDSWGTCDKSHWSFHEWPIICKSAAVTKLVRINAATGEEEDITKKMEDLRNTGKCPPLVFW</sequence>
<dbReference type="eggNOG" id="ENOG502RX2P">
    <property type="taxonomic scope" value="Eukaryota"/>
</dbReference>
<feature type="compositionally biased region" description="Low complexity" evidence="1">
    <location>
        <begin position="48"/>
        <end position="59"/>
    </location>
</feature>
<feature type="compositionally biased region" description="Low complexity" evidence="1">
    <location>
        <begin position="101"/>
        <end position="152"/>
    </location>
</feature>
<evidence type="ECO:0000256" key="1">
    <source>
        <dbReference type="SAM" id="MobiDB-lite"/>
    </source>
</evidence>
<feature type="region of interest" description="Disordered" evidence="1">
    <location>
        <begin position="26"/>
        <end position="174"/>
    </location>
</feature>
<name>A0A0C4DPZ9_MAGP6</name>
<evidence type="ECO:0000313" key="4">
    <source>
        <dbReference type="EnsemblFungi" id="MAPG_01930T0"/>
    </source>
</evidence>
<feature type="signal peptide" evidence="2">
    <location>
        <begin position="1"/>
        <end position="17"/>
    </location>
</feature>
<reference evidence="5" key="2">
    <citation type="submission" date="2010-05" db="EMBL/GenBank/DDBJ databases">
        <title>The genome sequence of Magnaporthe poae strain ATCC 64411.</title>
        <authorList>
            <person name="Ma L.-J."/>
            <person name="Dead R."/>
            <person name="Young S."/>
            <person name="Zeng Q."/>
            <person name="Koehrsen M."/>
            <person name="Alvarado L."/>
            <person name="Berlin A."/>
            <person name="Chapman S.B."/>
            <person name="Chen Z."/>
            <person name="Freedman E."/>
            <person name="Gellesch M."/>
            <person name="Goldberg J."/>
            <person name="Griggs A."/>
            <person name="Gujja S."/>
            <person name="Heilman E.R."/>
            <person name="Heiman D."/>
            <person name="Hepburn T."/>
            <person name="Howarth C."/>
            <person name="Jen D."/>
            <person name="Larson L."/>
            <person name="Mehta T."/>
            <person name="Neiman D."/>
            <person name="Pearson M."/>
            <person name="Roberts A."/>
            <person name="Saif S."/>
            <person name="Shea T."/>
            <person name="Shenoy N."/>
            <person name="Sisk P."/>
            <person name="Stolte C."/>
            <person name="Sykes S."/>
            <person name="Walk T."/>
            <person name="White J."/>
            <person name="Yandava C."/>
            <person name="Haas B."/>
            <person name="Nusbaum C."/>
            <person name="Birren B."/>
        </authorList>
    </citation>
    <scope>NUCLEOTIDE SEQUENCE [LARGE SCALE GENOMIC DNA]</scope>
    <source>
        <strain evidence="5">ATCC 64411 / 73-15</strain>
    </source>
</reference>
<organism evidence="4 5">
    <name type="scientific">Magnaporthiopsis poae (strain ATCC 64411 / 73-15)</name>
    <name type="common">Kentucky bluegrass fungus</name>
    <name type="synonym">Magnaporthe poae</name>
    <dbReference type="NCBI Taxonomy" id="644358"/>
    <lineage>
        <taxon>Eukaryota</taxon>
        <taxon>Fungi</taxon>
        <taxon>Dikarya</taxon>
        <taxon>Ascomycota</taxon>
        <taxon>Pezizomycotina</taxon>
        <taxon>Sordariomycetes</taxon>
        <taxon>Sordariomycetidae</taxon>
        <taxon>Magnaporthales</taxon>
        <taxon>Magnaporthaceae</taxon>
        <taxon>Magnaporthiopsis</taxon>
    </lineage>
</organism>
<evidence type="ECO:0000256" key="2">
    <source>
        <dbReference type="SAM" id="SignalP"/>
    </source>
</evidence>
<reference evidence="3" key="1">
    <citation type="submission" date="2010-05" db="EMBL/GenBank/DDBJ databases">
        <title>The Genome Sequence of Magnaporthe poae strain ATCC 64411.</title>
        <authorList>
            <consortium name="The Broad Institute Genome Sequencing Platform"/>
            <consortium name="Broad Institute Genome Sequencing Center for Infectious Disease"/>
            <person name="Ma L.-J."/>
            <person name="Dead R."/>
            <person name="Young S."/>
            <person name="Zeng Q."/>
            <person name="Koehrsen M."/>
            <person name="Alvarado L."/>
            <person name="Berlin A."/>
            <person name="Chapman S.B."/>
            <person name="Chen Z."/>
            <person name="Freedman E."/>
            <person name="Gellesch M."/>
            <person name="Goldberg J."/>
            <person name="Griggs A."/>
            <person name="Gujja S."/>
            <person name="Heilman E.R."/>
            <person name="Heiman D."/>
            <person name="Hepburn T."/>
            <person name="Howarth C."/>
            <person name="Jen D."/>
            <person name="Larson L."/>
            <person name="Mehta T."/>
            <person name="Neiman D."/>
            <person name="Pearson M."/>
            <person name="Roberts A."/>
            <person name="Saif S."/>
            <person name="Shea T."/>
            <person name="Shenoy N."/>
            <person name="Sisk P."/>
            <person name="Stolte C."/>
            <person name="Sykes S."/>
            <person name="Walk T."/>
            <person name="White J."/>
            <person name="Yandava C."/>
            <person name="Haas B."/>
            <person name="Nusbaum C."/>
            <person name="Birren B."/>
        </authorList>
    </citation>
    <scope>NUCLEOTIDE SEQUENCE</scope>
    <source>
        <strain evidence="3">ATCC 64411</strain>
    </source>
</reference>
<evidence type="ECO:0000313" key="3">
    <source>
        <dbReference type="EMBL" id="KLU82862.1"/>
    </source>
</evidence>